<dbReference type="AlphaFoldDB" id="A0A8B6X131"/>
<dbReference type="Proteomes" id="UP000675920">
    <property type="component" value="Unplaced"/>
</dbReference>
<dbReference type="InterPro" id="IPR057572">
    <property type="entry name" value="NonGDSL"/>
</dbReference>
<keyword evidence="2" id="KW-1185">Reference proteome</keyword>
<dbReference type="Pfam" id="PF25182">
    <property type="entry name" value="NonGDSL"/>
    <property type="match status" value="1"/>
</dbReference>
<dbReference type="OrthoDB" id="9180452at2"/>
<keyword evidence="1" id="KW-0732">Signal</keyword>
<feature type="chain" id="PRO_5034805713" evidence="1">
    <location>
        <begin position="28"/>
        <end position="278"/>
    </location>
</feature>
<reference evidence="3" key="3">
    <citation type="submission" date="2025-08" db="UniProtKB">
        <authorList>
            <consortium name="RefSeq"/>
        </authorList>
    </citation>
    <scope>IDENTIFICATION</scope>
</reference>
<protein>
    <submittedName>
        <fullName evidence="3">SGNH/GDSL hydrolase family protein</fullName>
        <ecNumber evidence="3">3.1.-.-</ecNumber>
    </submittedName>
</protein>
<evidence type="ECO:0000313" key="3">
    <source>
        <dbReference type="RefSeq" id="WP_028310053.1"/>
    </source>
</evidence>
<sequence>MTRRGLALSCLMLGAAFWLLRPPPAHAAPGLPAECSAPVDLLATDSPLPRLSTALRGRDTVKVIVLGAGSALGAVPREDAGRLGAEADARPGTHSARLPDTPPDLAWPGRFAVALQAAHPGRRIDVSTIARPGGTVADARRIIDSDVLREAPALLVWQIGIADIRQGRPVPEFGADIEAALDRLAKRRIDVVLVDMQYGAATALFINTAPYRAYLRWIARSHDLPYLRRHELMQHWFENGSFSLHPEDVGRARADKLAIDACVGGQLAALVEMALDSP</sequence>
<proteinExistence type="predicted"/>
<name>A0A8B6X131_9BURK</name>
<accession>A0A8B6X131</accession>
<dbReference type="RefSeq" id="WP_028310053.1">
    <property type="nucleotide sequence ID" value="NZ_AXWS01000007.1"/>
</dbReference>
<evidence type="ECO:0000313" key="2">
    <source>
        <dbReference type="Proteomes" id="UP000675920"/>
    </source>
</evidence>
<keyword evidence="3" id="KW-0378">Hydrolase</keyword>
<organism evidence="2 3">
    <name type="scientific">Derxia gummosa DSM 723</name>
    <dbReference type="NCBI Taxonomy" id="1121388"/>
    <lineage>
        <taxon>Bacteria</taxon>
        <taxon>Pseudomonadati</taxon>
        <taxon>Pseudomonadota</taxon>
        <taxon>Betaproteobacteria</taxon>
        <taxon>Burkholderiales</taxon>
        <taxon>Alcaligenaceae</taxon>
        <taxon>Derxia</taxon>
    </lineage>
</organism>
<dbReference type="GO" id="GO:0016788">
    <property type="term" value="F:hydrolase activity, acting on ester bonds"/>
    <property type="evidence" value="ECO:0007669"/>
    <property type="project" value="UniProtKB-ARBA"/>
</dbReference>
<dbReference type="SUPFAM" id="SSF52266">
    <property type="entry name" value="SGNH hydrolase"/>
    <property type="match status" value="1"/>
</dbReference>
<dbReference type="Gene3D" id="3.40.50.1110">
    <property type="entry name" value="SGNH hydrolase"/>
    <property type="match status" value="1"/>
</dbReference>
<feature type="signal peptide" evidence="1">
    <location>
        <begin position="1"/>
        <end position="27"/>
    </location>
</feature>
<reference evidence="3" key="1">
    <citation type="journal article" date="2004" name="Prog. Lipid Res.">
        <title>GDSL family of serine esterases/lipases.</title>
        <authorList>
            <person name="Akoh C.C."/>
            <person name="Lee G.C."/>
            <person name="Liaw Y.C."/>
            <person name="Huang T.H."/>
            <person name="Shaw J.F."/>
        </authorList>
    </citation>
    <scope>NUCLEOTIDE SEQUENCE</scope>
</reference>
<evidence type="ECO:0000256" key="1">
    <source>
        <dbReference type="SAM" id="SignalP"/>
    </source>
</evidence>
<dbReference type="EC" id="3.1.-.-" evidence="3"/>
<dbReference type="InterPro" id="IPR036514">
    <property type="entry name" value="SGNH_hydro_sf"/>
</dbReference>
<reference evidence="3" key="2">
    <citation type="journal article" date="2022" name="Glycobiology">
        <title>The SGNH hydrolase family: a template for carbohydrate diversity.</title>
        <authorList>
            <person name="Anderson A.C."/>
            <person name="Stangherlin S."/>
            <person name="Pimentel K.N."/>
            <person name="Weadge J.T."/>
            <person name="Clarke A.J."/>
        </authorList>
    </citation>
    <scope>NUCLEOTIDE SEQUENCE</scope>
</reference>